<reference evidence="1 2" key="1">
    <citation type="submission" date="2017-11" db="EMBL/GenBank/DDBJ databases">
        <title>Rhodohalobacter 15182 sp. nov., isolated from a salt lake.</title>
        <authorList>
            <person name="Han S."/>
        </authorList>
    </citation>
    <scope>NUCLEOTIDE SEQUENCE [LARGE SCALE GENOMIC DNA]</scope>
    <source>
        <strain evidence="1 2">15182</strain>
    </source>
</reference>
<accession>A0A2N0VGH8</accession>
<dbReference type="RefSeq" id="WP_101073753.1">
    <property type="nucleotide sequence ID" value="NZ_PISP01000003.1"/>
</dbReference>
<dbReference type="Proteomes" id="UP000233398">
    <property type="component" value="Unassembled WGS sequence"/>
</dbReference>
<dbReference type="Pfam" id="PF14305">
    <property type="entry name" value="ATPgrasp_TupA"/>
    <property type="match status" value="1"/>
</dbReference>
<evidence type="ECO:0000313" key="2">
    <source>
        <dbReference type="Proteomes" id="UP000233398"/>
    </source>
</evidence>
<organism evidence="1 2">
    <name type="scientific">Rhodohalobacter barkolensis</name>
    <dbReference type="NCBI Taxonomy" id="2053187"/>
    <lineage>
        <taxon>Bacteria</taxon>
        <taxon>Pseudomonadati</taxon>
        <taxon>Balneolota</taxon>
        <taxon>Balneolia</taxon>
        <taxon>Balneolales</taxon>
        <taxon>Balneolaceae</taxon>
        <taxon>Rhodohalobacter</taxon>
    </lineage>
</organism>
<name>A0A2N0VGH8_9BACT</name>
<dbReference type="GO" id="GO:0016740">
    <property type="term" value="F:transferase activity"/>
    <property type="evidence" value="ECO:0007669"/>
    <property type="project" value="UniProtKB-KW"/>
</dbReference>
<keyword evidence="1" id="KW-0808">Transferase</keyword>
<evidence type="ECO:0000313" key="1">
    <source>
        <dbReference type="EMBL" id="PKD43279.1"/>
    </source>
</evidence>
<protein>
    <submittedName>
        <fullName evidence="1">Glycosyl transferase</fullName>
    </submittedName>
</protein>
<dbReference type="OrthoDB" id="9791827at2"/>
<keyword evidence="2" id="KW-1185">Reference proteome</keyword>
<dbReference type="AlphaFoldDB" id="A0A2N0VGH8"/>
<sequence>MKQYIKRITEALKCRVLPPRLFIRSIYRKRTGKKLNLSSPKTFSEKIQWLKLYYKNPLLTRMADKAESKKIVKERVGPEYVIPSFKVYNRADDINHSELPEQFALKATHGSGWNIIETSKESISEKEIRDYFRYWLKKSYYIGSKEWAYKHIQPRVVCEELIFNADGTLPEDYKFFCFNGTPTYVQVDHGRFEKHTRSFYDAEWNKMPFSIGYPLEETVAEKPRNLEKMFEIAAVLSEELPFLRVDMYNVNGKIYIGELTCYPGNGLERFSEERWDHILGEKLNLDK</sequence>
<gene>
    <name evidence="1" type="ORF">CWD77_11735</name>
</gene>
<proteinExistence type="predicted"/>
<dbReference type="EMBL" id="PISP01000003">
    <property type="protein sequence ID" value="PKD43279.1"/>
    <property type="molecule type" value="Genomic_DNA"/>
</dbReference>
<dbReference type="InterPro" id="IPR029465">
    <property type="entry name" value="ATPgrasp_TupA"/>
</dbReference>
<comment type="caution">
    <text evidence="1">The sequence shown here is derived from an EMBL/GenBank/DDBJ whole genome shotgun (WGS) entry which is preliminary data.</text>
</comment>